<dbReference type="Proteomes" id="UP001139477">
    <property type="component" value="Unassembled WGS sequence"/>
</dbReference>
<sequence length="470" mass="50909">MKDDIARARLAGVPADIRNRLLAARAALPAGAISVVARFFAVLDERGELFDAPTRASFEAACGSESTLGLLLRVLERHAPEVGLAEGRALRQAHYRARPSGKGAAHQQDPAGQPQVRKERQGATSQLPQPRDWPDAWLALLPGLRAAPIADSSIARHIASINRCAEMLSDLSCPPRLGWLLAWELAEILQERGGKAAKARAGQGKEVTGIGPRSAAAYIGALVSLGLHGELEPAALKGLRAVRSQLQRKARRAPKRKTSRIEALYEKGGYAEILRVIAHEIERAAALPAWRSEAEIARAASAILAVAVNMPARTGDVAAWKIGEELLRDPCGDWRLRWRQGKTGHWQDAGTLWPEVGLVLDLHILGDRPGRQVQQRHDALQGLNWLTFSSDAYASKWPSEKVKAVVGIPLHDLRTLAADYLRLHDPAKAPDIVSSLLGHATRQAGEAYRALCSDTVAQREWMAVRAGASG</sequence>
<dbReference type="RefSeq" id="WP_253329396.1">
    <property type="nucleotide sequence ID" value="NZ_JAMYXC010000029.1"/>
</dbReference>
<gene>
    <name evidence="2" type="ORF">NHG85_02185</name>
</gene>
<name>A0A9X2FS88_9RHOB</name>
<evidence type="ECO:0000313" key="2">
    <source>
        <dbReference type="EMBL" id="MCP1167346.1"/>
    </source>
</evidence>
<evidence type="ECO:0000256" key="1">
    <source>
        <dbReference type="SAM" id="MobiDB-lite"/>
    </source>
</evidence>
<feature type="region of interest" description="Disordered" evidence="1">
    <location>
        <begin position="95"/>
        <end position="131"/>
    </location>
</feature>
<evidence type="ECO:0000313" key="3">
    <source>
        <dbReference type="Proteomes" id="UP001139477"/>
    </source>
</evidence>
<dbReference type="EMBL" id="JAMYXC010000029">
    <property type="protein sequence ID" value="MCP1167346.1"/>
    <property type="molecule type" value="Genomic_DNA"/>
</dbReference>
<comment type="caution">
    <text evidence="2">The sequence shown here is derived from an EMBL/GenBank/DDBJ whole genome shotgun (WGS) entry which is preliminary data.</text>
</comment>
<accession>A0A9X2FS88</accession>
<organism evidence="2 3">
    <name type="scientific">Limimaricola litoreus</name>
    <dbReference type="NCBI Taxonomy" id="2955316"/>
    <lineage>
        <taxon>Bacteria</taxon>
        <taxon>Pseudomonadati</taxon>
        <taxon>Pseudomonadota</taxon>
        <taxon>Alphaproteobacteria</taxon>
        <taxon>Rhodobacterales</taxon>
        <taxon>Paracoccaceae</taxon>
        <taxon>Limimaricola</taxon>
    </lineage>
</organism>
<dbReference type="AlphaFoldDB" id="A0A9X2FS88"/>
<keyword evidence="3" id="KW-1185">Reference proteome</keyword>
<reference evidence="2" key="1">
    <citation type="submission" date="2022-06" db="EMBL/GenBank/DDBJ databases">
        <title>Limimaricola sediminis sp. nov., isolated from an intertidal sediment.</title>
        <authorList>
            <person name="Shao X."/>
        </authorList>
    </citation>
    <scope>NUCLEOTIDE SEQUENCE</scope>
    <source>
        <strain evidence="2">ASW11-118</strain>
    </source>
</reference>
<protein>
    <submittedName>
        <fullName evidence="2">Uncharacterized protein</fullName>
    </submittedName>
</protein>
<proteinExistence type="predicted"/>